<keyword evidence="7" id="KW-0418">Kinase</keyword>
<accession>H5SI27</accession>
<reference evidence="7" key="1">
    <citation type="journal article" date="2005" name="Environ. Microbiol.">
        <title>Genetic and functional properties of uncultivated thermophilic crenarchaeotes from a subsurface gold mine as revealed by analysis of genome fragments.</title>
        <authorList>
            <person name="Nunoura T."/>
            <person name="Hirayama H."/>
            <person name="Takami H."/>
            <person name="Oida H."/>
            <person name="Nishi S."/>
            <person name="Shimamura S."/>
            <person name="Suzuki Y."/>
            <person name="Inagaki F."/>
            <person name="Takai K."/>
            <person name="Nealson K.H."/>
            <person name="Horikoshi K."/>
        </authorList>
    </citation>
    <scope>NUCLEOTIDE SEQUENCE</scope>
</reference>
<sequence>MDVRALSRRVLEGDHVAAARAISLVEDGHPTGAELLRHLGPHTGNAYVVGLTGPPGAGKSTLADALTRLLRRRGERVGVVAVDPTSPFSGGALLGDRIRLVDHSSDPGVFVRSLATRGSLGGLSEAAGDVVRILDAMGCTVVLLETVGAGQVEVDVVRAADTVVVVTVPGLGDAVQTLKAGILEIADVFAVNKADHLEAERTVAELRAMLRLVPGAGWEPPVVPTVATTGQGVDDLLAAVDRHRAYQQAQGLLLERRRQRVQAEVLRAAESYLRQALVEQASRELDELVREVQAGRLTVKEAGRLLLERAGVLR</sequence>
<dbReference type="Gene3D" id="1.20.5.170">
    <property type="match status" value="1"/>
</dbReference>
<keyword evidence="3" id="KW-0378">Hydrolase</keyword>
<dbReference type="GO" id="GO:0016301">
    <property type="term" value="F:kinase activity"/>
    <property type="evidence" value="ECO:0007669"/>
    <property type="project" value="UniProtKB-KW"/>
</dbReference>
<evidence type="ECO:0000256" key="3">
    <source>
        <dbReference type="ARBA" id="ARBA00022801"/>
    </source>
</evidence>
<protein>
    <submittedName>
        <fullName evidence="7">LAO/AO transport system kinase</fullName>
    </submittedName>
</protein>
<dbReference type="CDD" id="cd03114">
    <property type="entry name" value="MMAA-like"/>
    <property type="match status" value="1"/>
</dbReference>
<dbReference type="PANTHER" id="PTHR43087">
    <property type="entry name" value="LYSINE/ARGININE/ORNITHINE TRANSPORT SYSTEM KINASE"/>
    <property type="match status" value="1"/>
</dbReference>
<evidence type="ECO:0000256" key="5">
    <source>
        <dbReference type="ARBA" id="ARBA00023186"/>
    </source>
</evidence>
<dbReference type="InterPro" id="IPR005129">
    <property type="entry name" value="GTPase_ArgK"/>
</dbReference>
<dbReference type="PANTHER" id="PTHR43087:SF1">
    <property type="entry name" value="LAO_AO TRANSPORT SYSTEM ATPASE"/>
    <property type="match status" value="1"/>
</dbReference>
<evidence type="ECO:0000256" key="4">
    <source>
        <dbReference type="ARBA" id="ARBA00023134"/>
    </source>
</evidence>
<dbReference type="SMART" id="SM00382">
    <property type="entry name" value="AAA"/>
    <property type="match status" value="1"/>
</dbReference>
<dbReference type="GO" id="GO:0003924">
    <property type="term" value="F:GTPase activity"/>
    <property type="evidence" value="ECO:0007669"/>
    <property type="project" value="InterPro"/>
</dbReference>
<reference evidence="7" key="2">
    <citation type="journal article" date="2012" name="PLoS ONE">
        <title>A Deeply Branching Thermophilic Bacterium with an Ancient Acetyl-CoA Pathway Dominates a Subsurface Ecosystem.</title>
        <authorList>
            <person name="Takami H."/>
            <person name="Noguchi H."/>
            <person name="Takaki Y."/>
            <person name="Uchiyama I."/>
            <person name="Toyoda A."/>
            <person name="Nishi S."/>
            <person name="Chee G.-J."/>
            <person name="Arai W."/>
            <person name="Nunoura T."/>
            <person name="Itoh T."/>
            <person name="Hattori M."/>
            <person name="Takai K."/>
        </authorList>
    </citation>
    <scope>NUCLEOTIDE SEQUENCE</scope>
</reference>
<keyword evidence="2" id="KW-0547">Nucleotide-binding</keyword>
<dbReference type="InterPro" id="IPR052040">
    <property type="entry name" value="GTPase/Isobutyryl-CoA_mutase"/>
</dbReference>
<organism evidence="7">
    <name type="scientific">uncultured prokaryote</name>
    <dbReference type="NCBI Taxonomy" id="198431"/>
    <lineage>
        <taxon>unclassified sequences</taxon>
        <taxon>environmental samples</taxon>
    </lineage>
</organism>
<dbReference type="Gene3D" id="3.40.50.300">
    <property type="entry name" value="P-loop containing nucleotide triphosphate hydrolases"/>
    <property type="match status" value="1"/>
</dbReference>
<keyword evidence="5" id="KW-0143">Chaperone</keyword>
<keyword evidence="7" id="KW-0808">Transferase</keyword>
<evidence type="ECO:0000259" key="6">
    <source>
        <dbReference type="SMART" id="SM00382"/>
    </source>
</evidence>
<dbReference type="InterPro" id="IPR027417">
    <property type="entry name" value="P-loop_NTPase"/>
</dbReference>
<dbReference type="EMBL" id="AP011730">
    <property type="protein sequence ID" value="BAL55813.1"/>
    <property type="molecule type" value="Genomic_DNA"/>
</dbReference>
<dbReference type="NCBIfam" id="TIGR00750">
    <property type="entry name" value="lao"/>
    <property type="match status" value="1"/>
</dbReference>
<gene>
    <name evidence="7" type="ORF">HGMM_F31F10C03</name>
</gene>
<feature type="domain" description="AAA+ ATPase" evidence="6">
    <location>
        <begin position="45"/>
        <end position="255"/>
    </location>
</feature>
<dbReference type="AlphaFoldDB" id="H5SI27"/>
<dbReference type="InterPro" id="IPR003593">
    <property type="entry name" value="AAA+_ATPase"/>
</dbReference>
<dbReference type="GO" id="GO:0005525">
    <property type="term" value="F:GTP binding"/>
    <property type="evidence" value="ECO:0007669"/>
    <property type="project" value="UniProtKB-KW"/>
</dbReference>
<name>H5SI27_9ZZZZ</name>
<proteinExistence type="inferred from homology"/>
<evidence type="ECO:0000256" key="2">
    <source>
        <dbReference type="ARBA" id="ARBA00022741"/>
    </source>
</evidence>
<evidence type="ECO:0000313" key="7">
    <source>
        <dbReference type="EMBL" id="BAL55813.1"/>
    </source>
</evidence>
<keyword evidence="4" id="KW-0342">GTP-binding</keyword>
<dbReference type="Pfam" id="PF03308">
    <property type="entry name" value="MeaB"/>
    <property type="match status" value="1"/>
</dbReference>
<comment type="similarity">
    <text evidence="1">Belongs to the SIMIBI class G3E GTPase family. ArgK/MeaB subfamily.</text>
</comment>
<dbReference type="SUPFAM" id="SSF52540">
    <property type="entry name" value="P-loop containing nucleoside triphosphate hydrolases"/>
    <property type="match status" value="1"/>
</dbReference>
<evidence type="ECO:0000256" key="1">
    <source>
        <dbReference type="ARBA" id="ARBA00009625"/>
    </source>
</evidence>